<dbReference type="InterPro" id="IPR014025">
    <property type="entry name" value="Glutaredoxin_subgr"/>
</dbReference>
<protein>
    <submittedName>
        <fullName evidence="3">Glutaredoxin-2</fullName>
    </submittedName>
</protein>
<feature type="transmembrane region" description="Helical" evidence="1">
    <location>
        <begin position="37"/>
        <end position="55"/>
    </location>
</feature>
<dbReference type="CDD" id="cd03419">
    <property type="entry name" value="GRX_GRXh_1_2_like"/>
    <property type="match status" value="1"/>
</dbReference>
<gene>
    <name evidence="3" type="primary">grx2</name>
    <name evidence="3" type="ORF">DNF11_3501</name>
</gene>
<dbReference type="SUPFAM" id="SSF52833">
    <property type="entry name" value="Thioredoxin-like"/>
    <property type="match status" value="1"/>
</dbReference>
<dbReference type="InterPro" id="IPR036249">
    <property type="entry name" value="Thioredoxin-like_sf"/>
</dbReference>
<dbReference type="VEuPathDB" id="FungiDB:DNF11_3501"/>
<dbReference type="AlphaFoldDB" id="A0A3G2S8L7"/>
<dbReference type="GO" id="GO:0005634">
    <property type="term" value="C:nucleus"/>
    <property type="evidence" value="ECO:0007669"/>
    <property type="project" value="TreeGrafter"/>
</dbReference>
<keyword evidence="1" id="KW-1133">Transmembrane helix</keyword>
<keyword evidence="4" id="KW-1185">Reference proteome</keyword>
<dbReference type="PANTHER" id="PTHR45694">
    <property type="entry name" value="GLUTAREDOXIN 2"/>
    <property type="match status" value="1"/>
</dbReference>
<evidence type="ECO:0000313" key="3">
    <source>
        <dbReference type="EMBL" id="AYO44451.1"/>
    </source>
</evidence>
<dbReference type="Proteomes" id="UP000269793">
    <property type="component" value="Chromosome VII"/>
</dbReference>
<dbReference type="PRINTS" id="PR00160">
    <property type="entry name" value="GLUTAREDOXIN"/>
</dbReference>
<dbReference type="Pfam" id="PF00462">
    <property type="entry name" value="Glutaredoxin"/>
    <property type="match status" value="1"/>
</dbReference>
<sequence length="270" mass="30757">MSTSRETRLELGLPLTHEPEDHVKGIPLAWFRRRKSTLMACALFLVLGWCFWLPALQSRSAVPVRDKSIDRLLRKIPGAIPGVPAPIQKDVVDYGRHGESYPSHQDLLIVLMQDLQDPLFRVDNSTWTEWRHWVSSSGGLPSDAHVQFLRRLKALAHGDLSDAQLYLEHPDQWKTKHVQDAPMTVFSKSYCPYSRGAKELLTKYHARFTAYEVDLRPDTNMLQGLLWDLTGHRTYPKVLRRSELLGGFDSLQELDEQGLLHSILSTAGAL</sequence>
<dbReference type="PROSITE" id="PS51354">
    <property type="entry name" value="GLUTAREDOXIN_2"/>
    <property type="match status" value="1"/>
</dbReference>
<keyword evidence="1" id="KW-0472">Membrane</keyword>
<dbReference type="Gene3D" id="3.40.30.10">
    <property type="entry name" value="Glutaredoxin"/>
    <property type="match status" value="1"/>
</dbReference>
<feature type="domain" description="Glutaredoxin" evidence="2">
    <location>
        <begin position="184"/>
        <end position="238"/>
    </location>
</feature>
<keyword evidence="1" id="KW-0812">Transmembrane</keyword>
<dbReference type="GO" id="GO:0034599">
    <property type="term" value="P:cellular response to oxidative stress"/>
    <property type="evidence" value="ECO:0007669"/>
    <property type="project" value="TreeGrafter"/>
</dbReference>
<name>A0A3G2S8L7_MALR7</name>
<dbReference type="EMBL" id="CP033154">
    <property type="protein sequence ID" value="AYO44451.1"/>
    <property type="molecule type" value="Genomic_DNA"/>
</dbReference>
<accession>A0A3G2S8L7</accession>
<dbReference type="GO" id="GO:0015038">
    <property type="term" value="F:glutathione disulfide oxidoreductase activity"/>
    <property type="evidence" value="ECO:0007669"/>
    <property type="project" value="TreeGrafter"/>
</dbReference>
<dbReference type="InterPro" id="IPR002109">
    <property type="entry name" value="Glutaredoxin"/>
</dbReference>
<organism evidence="3 4">
    <name type="scientific">Malassezia restricta (strain ATCC 96810 / NBRC 103918 / CBS 7877)</name>
    <name type="common">Seborrheic dermatitis infection agent</name>
    <dbReference type="NCBI Taxonomy" id="425264"/>
    <lineage>
        <taxon>Eukaryota</taxon>
        <taxon>Fungi</taxon>
        <taxon>Dikarya</taxon>
        <taxon>Basidiomycota</taxon>
        <taxon>Ustilaginomycotina</taxon>
        <taxon>Malasseziomycetes</taxon>
        <taxon>Malasseziales</taxon>
        <taxon>Malasseziaceae</taxon>
        <taxon>Malassezia</taxon>
    </lineage>
</organism>
<evidence type="ECO:0000313" key="4">
    <source>
        <dbReference type="Proteomes" id="UP000269793"/>
    </source>
</evidence>
<dbReference type="PANTHER" id="PTHR45694:SF18">
    <property type="entry name" value="GLUTAREDOXIN-1-RELATED"/>
    <property type="match status" value="1"/>
</dbReference>
<dbReference type="STRING" id="425264.A0A3G2S8L7"/>
<evidence type="ECO:0000256" key="1">
    <source>
        <dbReference type="SAM" id="Phobius"/>
    </source>
</evidence>
<proteinExistence type="predicted"/>
<dbReference type="OrthoDB" id="423313at2759"/>
<dbReference type="GO" id="GO:0005737">
    <property type="term" value="C:cytoplasm"/>
    <property type="evidence" value="ECO:0007669"/>
    <property type="project" value="TreeGrafter"/>
</dbReference>
<reference evidence="3 4" key="1">
    <citation type="submission" date="2018-10" db="EMBL/GenBank/DDBJ databases">
        <title>Complete genome sequence of Malassezia restricta CBS 7877.</title>
        <authorList>
            <person name="Morand S.C."/>
            <person name="Bertignac M."/>
            <person name="Iltis A."/>
            <person name="Kolder I."/>
            <person name="Pirovano W."/>
            <person name="Jourdain R."/>
            <person name="Clavaud C."/>
        </authorList>
    </citation>
    <scope>NUCLEOTIDE SEQUENCE [LARGE SCALE GENOMIC DNA]</scope>
    <source>
        <strain evidence="3 4">CBS 7877</strain>
    </source>
</reference>
<evidence type="ECO:0000259" key="2">
    <source>
        <dbReference type="Pfam" id="PF00462"/>
    </source>
</evidence>